<keyword evidence="1" id="KW-0732">Signal</keyword>
<dbReference type="EMBL" id="JABBZM010000024">
    <property type="protein sequence ID" value="NMV40682.1"/>
    <property type="molecule type" value="Genomic_DNA"/>
</dbReference>
<gene>
    <name evidence="2" type="ORF">HGR00_22480</name>
</gene>
<feature type="chain" id="PRO_5032278253" evidence="1">
    <location>
        <begin position="22"/>
        <end position="142"/>
    </location>
</feature>
<name>A0A848P045_9RALS</name>
<feature type="signal peptide" evidence="1">
    <location>
        <begin position="1"/>
        <end position="21"/>
    </location>
</feature>
<dbReference type="AlphaFoldDB" id="A0A848P045"/>
<sequence>MARALIAGFLGCMTLACASMAQSVEGYYKTKPDSGGAQNEMCVANAPGHSVSVAIDTAYCPGPSPECFNVRVDSIGFSAPLARRSVHYDDGHGCTIDISFRRGGAQVQQAATCRDEEQHRDLEAGGTYQLVNFKDAESGCRH</sequence>
<accession>A0A848P045</accession>
<proteinExistence type="predicted"/>
<organism evidence="2 3">
    <name type="scientific">Ralstonia insidiosa</name>
    <dbReference type="NCBI Taxonomy" id="190721"/>
    <lineage>
        <taxon>Bacteria</taxon>
        <taxon>Pseudomonadati</taxon>
        <taxon>Pseudomonadota</taxon>
        <taxon>Betaproteobacteria</taxon>
        <taxon>Burkholderiales</taxon>
        <taxon>Burkholderiaceae</taxon>
        <taxon>Ralstonia</taxon>
    </lineage>
</organism>
<comment type="caution">
    <text evidence="2">The sequence shown here is derived from an EMBL/GenBank/DDBJ whole genome shotgun (WGS) entry which is preliminary data.</text>
</comment>
<dbReference type="PROSITE" id="PS51257">
    <property type="entry name" value="PROKAR_LIPOPROTEIN"/>
    <property type="match status" value="1"/>
</dbReference>
<evidence type="ECO:0000313" key="3">
    <source>
        <dbReference type="Proteomes" id="UP000575469"/>
    </source>
</evidence>
<evidence type="ECO:0000256" key="1">
    <source>
        <dbReference type="SAM" id="SignalP"/>
    </source>
</evidence>
<reference evidence="2 3" key="1">
    <citation type="submission" date="2020-04" db="EMBL/GenBank/DDBJ databases">
        <title>Ralstonia insidiosa genome sequencing and assembly.</title>
        <authorList>
            <person name="Martins R.C.R."/>
            <person name="Perdigao-Neto L.V."/>
            <person name="Levin A.S.S."/>
            <person name="Costa S.F."/>
        </authorList>
    </citation>
    <scope>NUCLEOTIDE SEQUENCE [LARGE SCALE GENOMIC DNA]</scope>
    <source>
        <strain evidence="2 3">5047</strain>
    </source>
</reference>
<evidence type="ECO:0000313" key="2">
    <source>
        <dbReference type="EMBL" id="NMV40682.1"/>
    </source>
</evidence>
<protein>
    <submittedName>
        <fullName evidence="2">Uncharacterized protein</fullName>
    </submittedName>
</protein>
<dbReference type="Proteomes" id="UP000575469">
    <property type="component" value="Unassembled WGS sequence"/>
</dbReference>